<accession>A0A9P4I644</accession>
<evidence type="ECO:0000313" key="1">
    <source>
        <dbReference type="EMBL" id="KAF2095690.1"/>
    </source>
</evidence>
<gene>
    <name evidence="1" type="ORF">NA57DRAFT_59676</name>
</gene>
<name>A0A9P4I644_9PEZI</name>
<dbReference type="AlphaFoldDB" id="A0A9P4I644"/>
<evidence type="ECO:0000313" key="2">
    <source>
        <dbReference type="Proteomes" id="UP000799772"/>
    </source>
</evidence>
<sequence>MCSRRGFSQETPSACQAHSDEVLHTLGGSSNFKSALNERLCGLPLYSRCTFYSSTSLQMNNSTSWPWNTTLGTTNLILRTQQGATIPLGYFLLQLCGESTIDEPRSIQQATPKPQVPCGFSVLRELTLGSVNYCPTLESLPDERLDNSGGTHTECAPRLPLSFVPGYGEPRTIAYIDSHRNH</sequence>
<comment type="caution">
    <text evidence="1">The sequence shown here is derived from an EMBL/GenBank/DDBJ whole genome shotgun (WGS) entry which is preliminary data.</text>
</comment>
<reference evidence="1" key="1">
    <citation type="journal article" date="2020" name="Stud. Mycol.">
        <title>101 Dothideomycetes genomes: a test case for predicting lifestyles and emergence of pathogens.</title>
        <authorList>
            <person name="Haridas S."/>
            <person name="Albert R."/>
            <person name="Binder M."/>
            <person name="Bloem J."/>
            <person name="Labutti K."/>
            <person name="Salamov A."/>
            <person name="Andreopoulos B."/>
            <person name="Baker S."/>
            <person name="Barry K."/>
            <person name="Bills G."/>
            <person name="Bluhm B."/>
            <person name="Cannon C."/>
            <person name="Castanera R."/>
            <person name="Culley D."/>
            <person name="Daum C."/>
            <person name="Ezra D."/>
            <person name="Gonzalez J."/>
            <person name="Henrissat B."/>
            <person name="Kuo A."/>
            <person name="Liang C."/>
            <person name="Lipzen A."/>
            <person name="Lutzoni F."/>
            <person name="Magnuson J."/>
            <person name="Mondo S."/>
            <person name="Nolan M."/>
            <person name="Ohm R."/>
            <person name="Pangilinan J."/>
            <person name="Park H.-J."/>
            <person name="Ramirez L."/>
            <person name="Alfaro M."/>
            <person name="Sun H."/>
            <person name="Tritt A."/>
            <person name="Yoshinaga Y."/>
            <person name="Zwiers L.-H."/>
            <person name="Turgeon B."/>
            <person name="Goodwin S."/>
            <person name="Spatafora J."/>
            <person name="Crous P."/>
            <person name="Grigoriev I."/>
        </authorList>
    </citation>
    <scope>NUCLEOTIDE SEQUENCE</scope>
    <source>
        <strain evidence="1">CBS 133067</strain>
    </source>
</reference>
<organism evidence="1 2">
    <name type="scientific">Rhizodiscina lignyota</name>
    <dbReference type="NCBI Taxonomy" id="1504668"/>
    <lineage>
        <taxon>Eukaryota</taxon>
        <taxon>Fungi</taxon>
        <taxon>Dikarya</taxon>
        <taxon>Ascomycota</taxon>
        <taxon>Pezizomycotina</taxon>
        <taxon>Dothideomycetes</taxon>
        <taxon>Pleosporomycetidae</taxon>
        <taxon>Aulographales</taxon>
        <taxon>Rhizodiscinaceae</taxon>
        <taxon>Rhizodiscina</taxon>
    </lineage>
</organism>
<dbReference type="Proteomes" id="UP000799772">
    <property type="component" value="Unassembled WGS sequence"/>
</dbReference>
<keyword evidence="2" id="KW-1185">Reference proteome</keyword>
<dbReference type="EMBL" id="ML978131">
    <property type="protein sequence ID" value="KAF2095690.1"/>
    <property type="molecule type" value="Genomic_DNA"/>
</dbReference>
<proteinExistence type="predicted"/>
<protein>
    <submittedName>
        <fullName evidence="1">Uncharacterized protein</fullName>
    </submittedName>
</protein>